<feature type="domain" description="Histidine kinase/HSP90-like ATPase" evidence="10">
    <location>
        <begin position="173"/>
        <end position="268"/>
    </location>
</feature>
<dbReference type="GO" id="GO:0004740">
    <property type="term" value="F:pyruvate dehydrogenase (acetyl-transferring) kinase activity"/>
    <property type="evidence" value="ECO:0007669"/>
    <property type="project" value="TreeGrafter"/>
</dbReference>
<dbReference type="InParanoid" id="F2TWS3"/>
<dbReference type="InterPro" id="IPR039028">
    <property type="entry name" value="BCKD/PDK"/>
</dbReference>
<evidence type="ECO:0000256" key="9">
    <source>
        <dbReference type="SAM" id="MobiDB-lite"/>
    </source>
</evidence>
<sequence length="351" mass="39546">MGRQGLPAVLWRATRQVSFYDRRFKEHAARPMHRVSLEHLVKFDLMFSDKARMLLQSANFLRTALPVRLARRILDIHSLPYICGINPHIQKIHEIYVDIFNEFVDMPQIRDLDEEKVFVSALRRQLEVSRQILPSLARASNELASHMDHGDLTKFLNTMIERAASKGDNEEDKGVPSINLHIYSSADQTVFCLTDRGGGIPAHVEPHIFDYAFTTIGAQEAPGTADGFGHLLHGTPMAGEGFGLPMARIYARYFGGDLTVQNILNFGVETFLKLKHLDRAAYLKRIEENLDSDSVNRTAPDSNGAHHRHHHHHRRRRSGGEAGKSELHSQQLPSPPVPTDTKSTRAPPPEA</sequence>
<dbReference type="GO" id="GO:0010906">
    <property type="term" value="P:regulation of glucose metabolic process"/>
    <property type="evidence" value="ECO:0007669"/>
    <property type="project" value="TreeGrafter"/>
</dbReference>
<dbReference type="Pfam" id="PF02518">
    <property type="entry name" value="HATPase_c"/>
    <property type="match status" value="1"/>
</dbReference>
<name>F2TWS3_SALR5</name>
<dbReference type="GO" id="GO:0005759">
    <property type="term" value="C:mitochondrial matrix"/>
    <property type="evidence" value="ECO:0007669"/>
    <property type="project" value="UniProtKB-SubCell"/>
</dbReference>
<keyword evidence="7 8" id="KW-0496">Mitochondrion</keyword>
<evidence type="ECO:0000259" key="10">
    <source>
        <dbReference type="Pfam" id="PF02518"/>
    </source>
</evidence>
<dbReference type="InterPro" id="IPR003594">
    <property type="entry name" value="HATPase_dom"/>
</dbReference>
<dbReference type="EC" id="2.7.11.-" evidence="8"/>
<dbReference type="SUPFAM" id="SSF55874">
    <property type="entry name" value="ATPase domain of HSP90 chaperone/DNA topoisomerase II/histidine kinase"/>
    <property type="match status" value="1"/>
</dbReference>
<evidence type="ECO:0000313" key="13">
    <source>
        <dbReference type="Proteomes" id="UP000007799"/>
    </source>
</evidence>
<dbReference type="eggNOG" id="KOG0787">
    <property type="taxonomic scope" value="Eukaryota"/>
</dbReference>
<organism evidence="13">
    <name type="scientific">Salpingoeca rosetta (strain ATCC 50818 / BSB-021)</name>
    <dbReference type="NCBI Taxonomy" id="946362"/>
    <lineage>
        <taxon>Eukaryota</taxon>
        <taxon>Choanoflagellata</taxon>
        <taxon>Craspedida</taxon>
        <taxon>Salpingoecidae</taxon>
        <taxon>Salpingoeca</taxon>
    </lineage>
</organism>
<accession>F2TWS3</accession>
<dbReference type="EMBL" id="GL832955">
    <property type="protein sequence ID" value="EGD72519.1"/>
    <property type="molecule type" value="Genomic_DNA"/>
</dbReference>
<evidence type="ECO:0000256" key="7">
    <source>
        <dbReference type="ARBA" id="ARBA00023128"/>
    </source>
</evidence>
<evidence type="ECO:0000256" key="5">
    <source>
        <dbReference type="ARBA" id="ARBA00022777"/>
    </source>
</evidence>
<keyword evidence="6 8" id="KW-0067">ATP-binding</keyword>
<dbReference type="InterPro" id="IPR018955">
    <property type="entry name" value="BCDHK/PDK_N"/>
</dbReference>
<comment type="subcellular location">
    <subcellularLocation>
        <location evidence="8">Mitochondrion matrix</location>
    </subcellularLocation>
</comment>
<evidence type="ECO:0000256" key="1">
    <source>
        <dbReference type="ARBA" id="ARBA00006155"/>
    </source>
</evidence>
<evidence type="ECO:0000256" key="2">
    <source>
        <dbReference type="ARBA" id="ARBA00022553"/>
    </source>
</evidence>
<keyword evidence="4 8" id="KW-0547">Nucleotide-binding</keyword>
<dbReference type="Pfam" id="PF10436">
    <property type="entry name" value="BCDHK_Adom3"/>
    <property type="match status" value="1"/>
</dbReference>
<dbReference type="GO" id="GO:0005524">
    <property type="term" value="F:ATP binding"/>
    <property type="evidence" value="ECO:0007669"/>
    <property type="project" value="UniProtKB-UniRule"/>
</dbReference>
<feature type="domain" description="Branched-chain alpha-ketoacid dehydrogenase kinase/Pyruvate dehydrogenase kinase N-terminal" evidence="11">
    <location>
        <begin position="34"/>
        <end position="160"/>
    </location>
</feature>
<dbReference type="AlphaFoldDB" id="F2TWS3"/>
<keyword evidence="2" id="KW-0597">Phosphoprotein</keyword>
<dbReference type="KEGG" id="sre:PTSG_11608"/>
<evidence type="ECO:0000256" key="4">
    <source>
        <dbReference type="ARBA" id="ARBA00022741"/>
    </source>
</evidence>
<keyword evidence="5 8" id="KW-0418">Kinase</keyword>
<dbReference type="OrthoDB" id="407390at2759"/>
<keyword evidence="13" id="KW-1185">Reference proteome</keyword>
<evidence type="ECO:0000256" key="3">
    <source>
        <dbReference type="ARBA" id="ARBA00022679"/>
    </source>
</evidence>
<dbReference type="PANTHER" id="PTHR11947:SF20">
    <property type="entry name" value="[3-METHYL-2-OXOBUTANOATE DEHYDROGENASE [LIPOAMIDE]] KINASE, MITOCHONDRIAL"/>
    <property type="match status" value="1"/>
</dbReference>
<dbReference type="RefSeq" id="XP_004999088.1">
    <property type="nucleotide sequence ID" value="XM_004999031.1"/>
</dbReference>
<comment type="similarity">
    <text evidence="1 8">Belongs to the PDK/BCKDK protein kinase family.</text>
</comment>
<evidence type="ECO:0000256" key="8">
    <source>
        <dbReference type="RuleBase" id="RU366032"/>
    </source>
</evidence>
<reference evidence="12" key="1">
    <citation type="submission" date="2009-08" db="EMBL/GenBank/DDBJ databases">
        <title>Annotation of Salpingoeca rosetta.</title>
        <authorList>
            <consortium name="The Broad Institute Genome Sequencing Platform"/>
            <person name="Russ C."/>
            <person name="Cuomo C."/>
            <person name="Burger G."/>
            <person name="Gray M.W."/>
            <person name="Holland P.W.H."/>
            <person name="King N."/>
            <person name="Lang F.B.F."/>
            <person name="Roger A.J."/>
            <person name="Ruiz-Trillo I."/>
            <person name="Young S.K."/>
            <person name="Zeng Q."/>
            <person name="Gargeya S."/>
            <person name="Alvarado L."/>
            <person name="Berlin A."/>
            <person name="Chapman S.B."/>
            <person name="Chen Z."/>
            <person name="Freedman E."/>
            <person name="Gellesch M."/>
            <person name="Goldberg J."/>
            <person name="Griggs A."/>
            <person name="Gujja S."/>
            <person name="Heilman E."/>
            <person name="Heiman D."/>
            <person name="Howarth C."/>
            <person name="Mehta T."/>
            <person name="Neiman D."/>
            <person name="Pearson M."/>
            <person name="Roberts A."/>
            <person name="Saif S."/>
            <person name="Shea T."/>
            <person name="Shenoy N."/>
            <person name="Sisk P."/>
            <person name="Stolte C."/>
            <person name="Sykes S."/>
            <person name="White J."/>
            <person name="Yandava C."/>
            <person name="Haas B."/>
            <person name="Nusbaum C."/>
            <person name="Birren B."/>
        </authorList>
    </citation>
    <scope>NUCLEOTIDE SEQUENCE [LARGE SCALE GENOMIC DNA]</scope>
    <source>
        <strain evidence="12">ATCC 50818</strain>
    </source>
</reference>
<proteinExistence type="inferred from homology"/>
<evidence type="ECO:0000256" key="6">
    <source>
        <dbReference type="ARBA" id="ARBA00022840"/>
    </source>
</evidence>
<gene>
    <name evidence="12" type="ORF">PTSG_11608</name>
</gene>
<dbReference type="SUPFAM" id="SSF69012">
    <property type="entry name" value="alpha-ketoacid dehydrogenase kinase, N-terminal domain"/>
    <property type="match status" value="1"/>
</dbReference>
<keyword evidence="3 8" id="KW-0808">Transferase</keyword>
<evidence type="ECO:0000259" key="11">
    <source>
        <dbReference type="Pfam" id="PF10436"/>
    </source>
</evidence>
<dbReference type="Gene3D" id="1.20.140.20">
    <property type="entry name" value="Alpha-ketoacid/pyruvate dehydrogenase kinase, N-terminal domain"/>
    <property type="match status" value="1"/>
</dbReference>
<protein>
    <recommendedName>
        <fullName evidence="8">Protein-serine/threonine kinase</fullName>
        <ecNumber evidence="8">2.7.11.-</ecNumber>
    </recommendedName>
</protein>
<dbReference type="InterPro" id="IPR036890">
    <property type="entry name" value="HATPase_C_sf"/>
</dbReference>
<evidence type="ECO:0000313" key="12">
    <source>
        <dbReference type="EMBL" id="EGD72519.1"/>
    </source>
</evidence>
<dbReference type="STRING" id="946362.F2TWS3"/>
<feature type="compositionally biased region" description="Basic residues" evidence="9">
    <location>
        <begin position="305"/>
        <end position="317"/>
    </location>
</feature>
<feature type="region of interest" description="Disordered" evidence="9">
    <location>
        <begin position="293"/>
        <end position="351"/>
    </location>
</feature>
<dbReference type="Proteomes" id="UP000007799">
    <property type="component" value="Unassembled WGS sequence"/>
</dbReference>
<dbReference type="PANTHER" id="PTHR11947">
    <property type="entry name" value="PYRUVATE DEHYDROGENASE KINASE"/>
    <property type="match status" value="1"/>
</dbReference>
<dbReference type="InterPro" id="IPR036784">
    <property type="entry name" value="AK/P_DHK_N_sf"/>
</dbReference>
<dbReference type="GeneID" id="16067460"/>